<dbReference type="InterPro" id="IPR000719">
    <property type="entry name" value="Prot_kinase_dom"/>
</dbReference>
<keyword evidence="9" id="KW-1185">Reference proteome</keyword>
<evidence type="ECO:0000256" key="1">
    <source>
        <dbReference type="ARBA" id="ARBA00006529"/>
    </source>
</evidence>
<dbReference type="Proteomes" id="UP000799770">
    <property type="component" value="Unassembled WGS sequence"/>
</dbReference>
<keyword evidence="5 8" id="KW-0418">Kinase</keyword>
<dbReference type="Gene3D" id="1.10.510.10">
    <property type="entry name" value="Transferase(Phosphotransferase) domain 1"/>
    <property type="match status" value="1"/>
</dbReference>
<evidence type="ECO:0000256" key="2">
    <source>
        <dbReference type="ARBA" id="ARBA00022527"/>
    </source>
</evidence>
<comment type="similarity">
    <text evidence="1">Belongs to the protein kinase superfamily. STE Ser/Thr protein kinase family. MAP kinase kinase kinase subfamily.</text>
</comment>
<keyword evidence="2" id="KW-0723">Serine/threonine-protein kinase</keyword>
<dbReference type="CDD" id="cd00180">
    <property type="entry name" value="PKc"/>
    <property type="match status" value="1"/>
</dbReference>
<dbReference type="GO" id="GO:0005524">
    <property type="term" value="F:ATP binding"/>
    <property type="evidence" value="ECO:0007669"/>
    <property type="project" value="UniProtKB-KW"/>
</dbReference>
<evidence type="ECO:0000256" key="5">
    <source>
        <dbReference type="ARBA" id="ARBA00022777"/>
    </source>
</evidence>
<keyword evidence="4" id="KW-0547">Nucleotide-binding</keyword>
<dbReference type="GO" id="GO:0004674">
    <property type="term" value="F:protein serine/threonine kinase activity"/>
    <property type="evidence" value="ECO:0007669"/>
    <property type="project" value="UniProtKB-KW"/>
</dbReference>
<dbReference type="OrthoDB" id="4062651at2759"/>
<evidence type="ECO:0000256" key="6">
    <source>
        <dbReference type="ARBA" id="ARBA00022840"/>
    </source>
</evidence>
<dbReference type="SUPFAM" id="SSF56112">
    <property type="entry name" value="Protein kinase-like (PK-like)"/>
    <property type="match status" value="1"/>
</dbReference>
<dbReference type="EMBL" id="ML977354">
    <property type="protein sequence ID" value="KAF2107450.1"/>
    <property type="molecule type" value="Genomic_DNA"/>
</dbReference>
<dbReference type="Pfam" id="PF00069">
    <property type="entry name" value="Pkinase"/>
    <property type="match status" value="1"/>
</dbReference>
<dbReference type="PROSITE" id="PS00108">
    <property type="entry name" value="PROTEIN_KINASE_ST"/>
    <property type="match status" value="1"/>
</dbReference>
<evidence type="ECO:0000256" key="4">
    <source>
        <dbReference type="ARBA" id="ARBA00022741"/>
    </source>
</evidence>
<keyword evidence="3" id="KW-0808">Transferase</keyword>
<name>A0A6A5YKH6_9PLEO</name>
<keyword evidence="6" id="KW-0067">ATP-binding</keyword>
<evidence type="ECO:0000313" key="8">
    <source>
        <dbReference type="EMBL" id="KAF2107450.1"/>
    </source>
</evidence>
<feature type="non-terminal residue" evidence="8">
    <location>
        <position position="189"/>
    </location>
</feature>
<protein>
    <submittedName>
        <fullName evidence="8">Kinase-like domain-containing protein</fullName>
    </submittedName>
</protein>
<feature type="domain" description="Protein kinase" evidence="7">
    <location>
        <begin position="1"/>
        <end position="189"/>
    </location>
</feature>
<gene>
    <name evidence="8" type="ORF">BDV96DRAFT_506198</name>
</gene>
<dbReference type="SMART" id="SM00220">
    <property type="entry name" value="S_TKc"/>
    <property type="match status" value="1"/>
</dbReference>
<evidence type="ECO:0000259" key="7">
    <source>
        <dbReference type="PROSITE" id="PS50011"/>
    </source>
</evidence>
<dbReference type="AlphaFoldDB" id="A0A6A5YKH6"/>
<dbReference type="PANTHER" id="PTHR11584">
    <property type="entry name" value="SERINE/THREONINE PROTEIN KINASE"/>
    <property type="match status" value="1"/>
</dbReference>
<organism evidence="8 9">
    <name type="scientific">Lophiotrema nucula</name>
    <dbReference type="NCBI Taxonomy" id="690887"/>
    <lineage>
        <taxon>Eukaryota</taxon>
        <taxon>Fungi</taxon>
        <taxon>Dikarya</taxon>
        <taxon>Ascomycota</taxon>
        <taxon>Pezizomycotina</taxon>
        <taxon>Dothideomycetes</taxon>
        <taxon>Pleosporomycetidae</taxon>
        <taxon>Pleosporales</taxon>
        <taxon>Lophiotremataceae</taxon>
        <taxon>Lophiotrema</taxon>
    </lineage>
</organism>
<evidence type="ECO:0000256" key="3">
    <source>
        <dbReference type="ARBA" id="ARBA00022679"/>
    </source>
</evidence>
<dbReference type="InterPro" id="IPR011009">
    <property type="entry name" value="Kinase-like_dom_sf"/>
</dbReference>
<accession>A0A6A5YKH6</accession>
<sequence>MVNFAKELAALKDASHRHLVKLVSSYTDPIYLGLIMSPVADMDLKVYLKDYMASESDRNARKQYLQTFFGCLISALEYLHDRRIIHKDIKPHNILVKHTDVFLTDFGTARTLGEFSQSYSTGKRTYAVTPRYAAPEVADHATRGQPSDIWSMGCVFLEMATVLNACTLEDMANYYASHGTELTEFWSNE</sequence>
<dbReference type="PROSITE" id="PS50011">
    <property type="entry name" value="PROTEIN_KINASE_DOM"/>
    <property type="match status" value="1"/>
</dbReference>
<evidence type="ECO:0000313" key="9">
    <source>
        <dbReference type="Proteomes" id="UP000799770"/>
    </source>
</evidence>
<dbReference type="PANTHER" id="PTHR11584:SF369">
    <property type="entry name" value="MITOGEN-ACTIVATED PROTEIN KINASE KINASE KINASE 19-RELATED"/>
    <property type="match status" value="1"/>
</dbReference>
<dbReference type="InterPro" id="IPR008271">
    <property type="entry name" value="Ser/Thr_kinase_AS"/>
</dbReference>
<reference evidence="8" key="1">
    <citation type="journal article" date="2020" name="Stud. Mycol.">
        <title>101 Dothideomycetes genomes: a test case for predicting lifestyles and emergence of pathogens.</title>
        <authorList>
            <person name="Haridas S."/>
            <person name="Albert R."/>
            <person name="Binder M."/>
            <person name="Bloem J."/>
            <person name="Labutti K."/>
            <person name="Salamov A."/>
            <person name="Andreopoulos B."/>
            <person name="Baker S."/>
            <person name="Barry K."/>
            <person name="Bills G."/>
            <person name="Bluhm B."/>
            <person name="Cannon C."/>
            <person name="Castanera R."/>
            <person name="Culley D."/>
            <person name="Daum C."/>
            <person name="Ezra D."/>
            <person name="Gonzalez J."/>
            <person name="Henrissat B."/>
            <person name="Kuo A."/>
            <person name="Liang C."/>
            <person name="Lipzen A."/>
            <person name="Lutzoni F."/>
            <person name="Magnuson J."/>
            <person name="Mondo S."/>
            <person name="Nolan M."/>
            <person name="Ohm R."/>
            <person name="Pangilinan J."/>
            <person name="Park H.-J."/>
            <person name="Ramirez L."/>
            <person name="Alfaro M."/>
            <person name="Sun H."/>
            <person name="Tritt A."/>
            <person name="Yoshinaga Y."/>
            <person name="Zwiers L.-H."/>
            <person name="Turgeon B."/>
            <person name="Goodwin S."/>
            <person name="Spatafora J."/>
            <person name="Crous P."/>
            <person name="Grigoriev I."/>
        </authorList>
    </citation>
    <scope>NUCLEOTIDE SEQUENCE</scope>
    <source>
        <strain evidence="8">CBS 627.86</strain>
    </source>
</reference>
<proteinExistence type="inferred from homology"/>